<feature type="short sequence motif" description="HXTX 2" evidence="2">
    <location>
        <begin position="144"/>
        <end position="147"/>
    </location>
</feature>
<dbReference type="HAMAP" id="MF_01940">
    <property type="entry name" value="RNA_CPDase"/>
    <property type="match status" value="1"/>
</dbReference>
<dbReference type="NCBIfam" id="TIGR02258">
    <property type="entry name" value="2_5_ligase"/>
    <property type="match status" value="1"/>
</dbReference>
<gene>
    <name evidence="4" type="primary">thpR</name>
    <name evidence="4" type="ORF">ACFPQ4_11905</name>
</gene>
<evidence type="ECO:0000259" key="3">
    <source>
        <dbReference type="Pfam" id="PF02834"/>
    </source>
</evidence>
<comment type="function">
    <text evidence="2">Hydrolyzes RNA 2',3'-cyclic phosphodiester to an RNA 2'-phosphomonoester.</text>
</comment>
<accession>A0ABW0QYS4</accession>
<dbReference type="InterPro" id="IPR004175">
    <property type="entry name" value="RNA_CPDase"/>
</dbReference>
<name>A0ABW0QYS4_9BACL</name>
<sequence>MKFRTKVVGTLENFRLFLGLQLSEQAKAYLSCKMSEMAKALSFRSWTHPADLHVTLHFIGDTPASRVEELSAAAAEAASQAAPFTLALTEAGTFGPPSAPRVLWCGLAEPAAAPEGALAALHAALGARLNASGFATEARPFRAHATLARGWSGAAGAEGDPAAAIAAAWHAAPCHAPQAQRVWTADAVTLFLTHLGRRPSYEPIGSFPFRDYDTPHP</sequence>
<comment type="catalytic activity">
    <reaction evidence="2">
        <text>a 3'-end 2',3'-cyclophospho-ribonucleotide-RNA + H2O = a 3'-end 2'-phospho-ribonucleotide-RNA + H(+)</text>
        <dbReference type="Rhea" id="RHEA:11828"/>
        <dbReference type="Rhea" id="RHEA-COMP:10464"/>
        <dbReference type="Rhea" id="RHEA-COMP:17353"/>
        <dbReference type="ChEBI" id="CHEBI:15377"/>
        <dbReference type="ChEBI" id="CHEBI:15378"/>
        <dbReference type="ChEBI" id="CHEBI:83064"/>
        <dbReference type="ChEBI" id="CHEBI:173113"/>
        <dbReference type="EC" id="3.1.4.58"/>
    </reaction>
</comment>
<dbReference type="InterPro" id="IPR014051">
    <property type="entry name" value="Phosphoesterase_HXTX"/>
</dbReference>
<evidence type="ECO:0000313" key="4">
    <source>
        <dbReference type="EMBL" id="MFC5530131.1"/>
    </source>
</evidence>
<proteinExistence type="inferred from homology"/>
<dbReference type="Pfam" id="PF02834">
    <property type="entry name" value="LigT_PEase"/>
    <property type="match status" value="1"/>
</dbReference>
<organism evidence="4 5">
    <name type="scientific">Cohnella yongneupensis</name>
    <dbReference type="NCBI Taxonomy" id="425006"/>
    <lineage>
        <taxon>Bacteria</taxon>
        <taxon>Bacillati</taxon>
        <taxon>Bacillota</taxon>
        <taxon>Bacilli</taxon>
        <taxon>Bacillales</taxon>
        <taxon>Paenibacillaceae</taxon>
        <taxon>Cohnella</taxon>
    </lineage>
</organism>
<reference evidence="5" key="1">
    <citation type="journal article" date="2019" name="Int. J. Syst. Evol. Microbiol.">
        <title>The Global Catalogue of Microorganisms (GCM) 10K type strain sequencing project: providing services to taxonomists for standard genome sequencing and annotation.</title>
        <authorList>
            <consortium name="The Broad Institute Genomics Platform"/>
            <consortium name="The Broad Institute Genome Sequencing Center for Infectious Disease"/>
            <person name="Wu L."/>
            <person name="Ma J."/>
        </authorList>
    </citation>
    <scope>NUCLEOTIDE SEQUENCE [LARGE SCALE GENOMIC DNA]</scope>
    <source>
        <strain evidence="5">CGMCC 1.18578</strain>
    </source>
</reference>
<dbReference type="Gene3D" id="3.90.1140.10">
    <property type="entry name" value="Cyclic phosphodiesterase"/>
    <property type="match status" value="1"/>
</dbReference>
<feature type="active site" description="Proton acceptor" evidence="2">
    <location>
        <position position="144"/>
    </location>
</feature>
<comment type="similarity">
    <text evidence="2">Belongs to the 2H phosphoesterase superfamily. ThpR family.</text>
</comment>
<dbReference type="EC" id="3.1.4.58" evidence="2"/>
<keyword evidence="1 2" id="KW-0378">Hydrolase</keyword>
<feature type="short sequence motif" description="HXTX 1" evidence="2">
    <location>
        <begin position="53"/>
        <end position="56"/>
    </location>
</feature>
<dbReference type="PANTHER" id="PTHR35561">
    <property type="entry name" value="RNA 2',3'-CYCLIC PHOSPHODIESTERASE"/>
    <property type="match status" value="1"/>
</dbReference>
<protein>
    <recommendedName>
        <fullName evidence="2">RNA 2',3'-cyclic phosphodiesterase</fullName>
        <shortName evidence="2">RNA 2',3'-CPDase</shortName>
        <ecNumber evidence="2">3.1.4.58</ecNumber>
    </recommendedName>
</protein>
<comment type="caution">
    <text evidence="4">The sequence shown here is derived from an EMBL/GenBank/DDBJ whole genome shotgun (WGS) entry which is preliminary data.</text>
</comment>
<feature type="domain" description="Phosphoesterase HXTX" evidence="3">
    <location>
        <begin position="40"/>
        <end position="104"/>
    </location>
</feature>
<dbReference type="PANTHER" id="PTHR35561:SF1">
    <property type="entry name" value="RNA 2',3'-CYCLIC PHOSPHODIESTERASE"/>
    <property type="match status" value="1"/>
</dbReference>
<dbReference type="EMBL" id="JBHSNC010000036">
    <property type="protein sequence ID" value="MFC5530131.1"/>
    <property type="molecule type" value="Genomic_DNA"/>
</dbReference>
<evidence type="ECO:0000256" key="1">
    <source>
        <dbReference type="ARBA" id="ARBA00022801"/>
    </source>
</evidence>
<evidence type="ECO:0000256" key="2">
    <source>
        <dbReference type="HAMAP-Rule" id="MF_01940"/>
    </source>
</evidence>
<keyword evidence="5" id="KW-1185">Reference proteome</keyword>
<dbReference type="InterPro" id="IPR009097">
    <property type="entry name" value="Cyclic_Pdiesterase"/>
</dbReference>
<feature type="active site" description="Proton donor" evidence="2">
    <location>
        <position position="53"/>
    </location>
</feature>
<dbReference type="RefSeq" id="WP_378112067.1">
    <property type="nucleotide sequence ID" value="NZ_JBHSNC010000036.1"/>
</dbReference>
<evidence type="ECO:0000313" key="5">
    <source>
        <dbReference type="Proteomes" id="UP001596108"/>
    </source>
</evidence>
<dbReference type="Proteomes" id="UP001596108">
    <property type="component" value="Unassembled WGS sequence"/>
</dbReference>
<dbReference type="SUPFAM" id="SSF55144">
    <property type="entry name" value="LigT-like"/>
    <property type="match status" value="1"/>
</dbReference>